<keyword evidence="2" id="KW-0808">Transferase</keyword>
<accession>C4XE55</accession>
<dbReference type="PATRIC" id="fig|496833.3.peg.584"/>
<dbReference type="Proteomes" id="UP000006810">
    <property type="component" value="Chromosome"/>
</dbReference>
<evidence type="ECO:0000313" key="3">
    <source>
        <dbReference type="EMBL" id="BAH69427.1"/>
    </source>
</evidence>
<proteinExistence type="predicted"/>
<dbReference type="Gene3D" id="3.40.50.150">
    <property type="entry name" value="Vaccinia Virus protein VP39"/>
    <property type="match status" value="1"/>
</dbReference>
<evidence type="ECO:0000256" key="2">
    <source>
        <dbReference type="ARBA" id="ARBA00022679"/>
    </source>
</evidence>
<dbReference type="NCBIfam" id="TIGR00095">
    <property type="entry name" value="16S rRNA (guanine(966)-N(2))-methyltransferase RsmD"/>
    <property type="match status" value="1"/>
</dbReference>
<dbReference type="SUPFAM" id="SSF53335">
    <property type="entry name" value="S-adenosyl-L-methionine-dependent methyltransferases"/>
    <property type="match status" value="1"/>
</dbReference>
<dbReference type="CDD" id="cd02440">
    <property type="entry name" value="AdoMet_MTases"/>
    <property type="match status" value="1"/>
</dbReference>
<dbReference type="AlphaFoldDB" id="C4XE55"/>
<dbReference type="PANTHER" id="PTHR43542">
    <property type="entry name" value="METHYLTRANSFERASE"/>
    <property type="match status" value="1"/>
</dbReference>
<dbReference type="Pfam" id="PF03602">
    <property type="entry name" value="Cons_hypoth95"/>
    <property type="match status" value="1"/>
</dbReference>
<sequence>MLILENKMLRIISGKYRHLNIEQPKTLETRPTMDRVREAIFSSIRFNLEGACILDLFAGSGAFSFEALSNYAVKAIAVDNNNEAIKAIRNNALKLKAENIDIVKDDVLNYLQKNSGRKFDFIFIDAPYKEYQLINKSLELIVDNKFLTKNGLIILETDNFLMIDIPKKLTIQKQKQYGKVNILFISNNN</sequence>
<gene>
    <name evidence="3" type="ordered locus">MBIO_0162</name>
</gene>
<dbReference type="EMBL" id="AP009608">
    <property type="protein sequence ID" value="BAH69427.1"/>
    <property type="molecule type" value="Genomic_DNA"/>
</dbReference>
<dbReference type="GO" id="GO:0031167">
    <property type="term" value="P:rRNA methylation"/>
    <property type="evidence" value="ECO:0007669"/>
    <property type="project" value="InterPro"/>
</dbReference>
<reference evidence="3 4" key="1">
    <citation type="journal article" date="2009" name="Curr. Microbiol.">
        <title>Molecular cloning and expression of a novel cholinephosphotransferase involved in glycoglycerophospholipid biosynthesis of Mycoplasma fermentans.</title>
        <authorList>
            <person name="Ishida N."/>
            <person name="Irikura D."/>
            <person name="Matsuda K."/>
            <person name="Sato S."/>
            <person name="Asano K."/>
        </authorList>
    </citation>
    <scope>NUCLEOTIDE SEQUENCE [LARGE SCALE GENOMIC DNA]</scope>
    <source>
        <strain evidence="4">ATCC 19989 / NBRC 14854 / NCTC 10117 / PG18</strain>
    </source>
</reference>
<organism evidence="3 4">
    <name type="scientific">Mycoplasmopsis fermentans (strain ATCC 19989 / NBRC 14854 / NCTC 10117 / PG18)</name>
    <name type="common">Mycoplasma fermentans</name>
    <dbReference type="NCBI Taxonomy" id="496833"/>
    <lineage>
        <taxon>Bacteria</taxon>
        <taxon>Bacillati</taxon>
        <taxon>Mycoplasmatota</taxon>
        <taxon>Mycoplasmoidales</taxon>
        <taxon>Metamycoplasmataceae</taxon>
        <taxon>Mycoplasmopsis</taxon>
    </lineage>
</organism>
<name>C4XE55_MYCFP</name>
<protein>
    <submittedName>
        <fullName evidence="3">Uncharacterized protein</fullName>
    </submittedName>
</protein>
<dbReference type="InterPro" id="IPR029063">
    <property type="entry name" value="SAM-dependent_MTases_sf"/>
</dbReference>
<evidence type="ECO:0000313" key="4">
    <source>
        <dbReference type="Proteomes" id="UP000006810"/>
    </source>
</evidence>
<dbReference type="KEGG" id="mfp:MBIO_0162"/>
<dbReference type="PANTHER" id="PTHR43542:SF1">
    <property type="entry name" value="METHYLTRANSFERASE"/>
    <property type="match status" value="1"/>
</dbReference>
<dbReference type="GO" id="GO:0008168">
    <property type="term" value="F:methyltransferase activity"/>
    <property type="evidence" value="ECO:0007669"/>
    <property type="project" value="UniProtKB-KW"/>
</dbReference>
<keyword evidence="1" id="KW-0489">Methyltransferase</keyword>
<evidence type="ECO:0000256" key="1">
    <source>
        <dbReference type="ARBA" id="ARBA00022603"/>
    </source>
</evidence>
<dbReference type="InterPro" id="IPR004398">
    <property type="entry name" value="RNA_MeTrfase_RsmD"/>
</dbReference>
<dbReference type="HOGENOM" id="CLU_075826_0_2_14"/>
<dbReference type="eggNOG" id="COG0742">
    <property type="taxonomic scope" value="Bacteria"/>
</dbReference>
<keyword evidence="4" id="KW-1185">Reference proteome</keyword>
<dbReference type="PIRSF" id="PIRSF004553">
    <property type="entry name" value="CHP00095"/>
    <property type="match status" value="1"/>
</dbReference>